<comment type="caution">
    <text evidence="1">The sequence shown here is derived from an EMBL/GenBank/DDBJ whole genome shotgun (WGS) entry which is preliminary data.</text>
</comment>
<reference evidence="1" key="1">
    <citation type="submission" date="2019-08" db="EMBL/GenBank/DDBJ databases">
        <authorList>
            <person name="Kucharzyk K."/>
            <person name="Murdoch R.W."/>
            <person name="Higgins S."/>
            <person name="Loffler F."/>
        </authorList>
    </citation>
    <scope>NUCLEOTIDE SEQUENCE</scope>
</reference>
<name>A0A645AMB2_9ZZZZ</name>
<protein>
    <submittedName>
        <fullName evidence="1">Uncharacterized protein</fullName>
    </submittedName>
</protein>
<organism evidence="1">
    <name type="scientific">bioreactor metagenome</name>
    <dbReference type="NCBI Taxonomy" id="1076179"/>
    <lineage>
        <taxon>unclassified sequences</taxon>
        <taxon>metagenomes</taxon>
        <taxon>ecological metagenomes</taxon>
    </lineage>
</organism>
<dbReference type="AlphaFoldDB" id="A0A645AMB2"/>
<accession>A0A645AMB2</accession>
<dbReference type="EMBL" id="VSSQ01014543">
    <property type="protein sequence ID" value="MPM53878.1"/>
    <property type="molecule type" value="Genomic_DNA"/>
</dbReference>
<proteinExistence type="predicted"/>
<sequence length="146" mass="15503">MGTQQLDIDPGLAVKAFGKATAYQRAEIAVTRLIFAEEDEVPCLGVQLVDPVKPGPGCHVDLAADDGLDPPGLAGLVKIDHPVHHPVVGDGDGGLPQLLGTLHQSAYPAGAVQQAVFRVHMEMDKGHAVTSYRFFGANRNDIFLSR</sequence>
<evidence type="ECO:0000313" key="1">
    <source>
        <dbReference type="EMBL" id="MPM53878.1"/>
    </source>
</evidence>
<gene>
    <name evidence="1" type="ORF">SDC9_100648</name>
</gene>